<evidence type="ECO:0000256" key="2">
    <source>
        <dbReference type="ARBA" id="ARBA00022777"/>
    </source>
</evidence>
<comment type="caution">
    <text evidence="6">The sequence shown here is derived from an EMBL/GenBank/DDBJ whole genome shotgun (WGS) entry which is preliminary data.</text>
</comment>
<dbReference type="Gene3D" id="1.10.10.10">
    <property type="entry name" value="Winged helix-like DNA-binding domain superfamily/Winged helix DNA-binding domain"/>
    <property type="match status" value="1"/>
</dbReference>
<evidence type="ECO:0000256" key="3">
    <source>
        <dbReference type="ARBA" id="ARBA00023015"/>
    </source>
</evidence>
<dbReference type="PIRSF" id="PIRSF036625">
    <property type="entry name" value="GAF_ANTAR"/>
    <property type="match status" value="1"/>
</dbReference>
<dbReference type="PROSITE" id="PS50921">
    <property type="entry name" value="ANTAR"/>
    <property type="match status" value="1"/>
</dbReference>
<dbReference type="RefSeq" id="WP_051161422.1">
    <property type="nucleotide sequence ID" value="NZ_JACHIT010000002.1"/>
</dbReference>
<gene>
    <name evidence="6" type="ORF">BJY24_006170</name>
</gene>
<dbReference type="GO" id="GO:0016301">
    <property type="term" value="F:kinase activity"/>
    <property type="evidence" value="ECO:0007669"/>
    <property type="project" value="UniProtKB-KW"/>
</dbReference>
<dbReference type="InterPro" id="IPR029016">
    <property type="entry name" value="GAF-like_dom_sf"/>
</dbReference>
<dbReference type="InterPro" id="IPR012074">
    <property type="entry name" value="GAF_ANTAR"/>
</dbReference>
<accession>A0A7W9PKM6</accession>
<sequence>MPEDGRRSRATTAVIPHIDQAVDDVVALVARALPRRAAAGVTMRRAGAAATIAASAPLVVRVGEIVGERRAGPEWDAVAAAAVVSVPDLAGESRWDDYPARALALGIRSVHSHPVHDGNTPVATLDLYAPQPDAFDDGIRQTVAISARHIERLLHAAHLSRMNEQLRQALSSRSTIDQAVGILMGRRHCGREQAFEFLRAASQHHNVKLAVLAADIVTRVSGSAPEPAHFDVPGR</sequence>
<dbReference type="SUPFAM" id="SSF55781">
    <property type="entry name" value="GAF domain-like"/>
    <property type="match status" value="1"/>
</dbReference>
<dbReference type="Pfam" id="PF03861">
    <property type="entry name" value="ANTAR"/>
    <property type="match status" value="1"/>
</dbReference>
<evidence type="ECO:0000313" key="7">
    <source>
        <dbReference type="Proteomes" id="UP000540412"/>
    </source>
</evidence>
<proteinExistence type="predicted"/>
<dbReference type="SUPFAM" id="SSF52172">
    <property type="entry name" value="CheY-like"/>
    <property type="match status" value="1"/>
</dbReference>
<dbReference type="Proteomes" id="UP000540412">
    <property type="component" value="Unassembled WGS sequence"/>
</dbReference>
<dbReference type="InterPro" id="IPR011006">
    <property type="entry name" value="CheY-like_superfamily"/>
</dbReference>
<keyword evidence="3" id="KW-0805">Transcription regulation</keyword>
<dbReference type="AlphaFoldDB" id="A0A7W9PKM6"/>
<evidence type="ECO:0000256" key="4">
    <source>
        <dbReference type="ARBA" id="ARBA00023163"/>
    </source>
</evidence>
<dbReference type="Gene3D" id="3.30.450.40">
    <property type="match status" value="1"/>
</dbReference>
<evidence type="ECO:0000259" key="5">
    <source>
        <dbReference type="PROSITE" id="PS50921"/>
    </source>
</evidence>
<keyword evidence="1" id="KW-0808">Transferase</keyword>
<name>A0A7W9PKM6_9NOCA</name>
<dbReference type="EMBL" id="JACHIT010000002">
    <property type="protein sequence ID" value="MBB5917258.1"/>
    <property type="molecule type" value="Genomic_DNA"/>
</dbReference>
<keyword evidence="4" id="KW-0804">Transcription</keyword>
<keyword evidence="7" id="KW-1185">Reference proteome</keyword>
<evidence type="ECO:0000256" key="1">
    <source>
        <dbReference type="ARBA" id="ARBA00022679"/>
    </source>
</evidence>
<feature type="domain" description="ANTAR" evidence="5">
    <location>
        <begin position="156"/>
        <end position="217"/>
    </location>
</feature>
<dbReference type="InterPro" id="IPR003018">
    <property type="entry name" value="GAF"/>
</dbReference>
<dbReference type="SMART" id="SM01012">
    <property type="entry name" value="ANTAR"/>
    <property type="match status" value="1"/>
</dbReference>
<dbReference type="Pfam" id="PF13185">
    <property type="entry name" value="GAF_2"/>
    <property type="match status" value="1"/>
</dbReference>
<organism evidence="6 7">
    <name type="scientific">Nocardia transvalensis</name>
    <dbReference type="NCBI Taxonomy" id="37333"/>
    <lineage>
        <taxon>Bacteria</taxon>
        <taxon>Bacillati</taxon>
        <taxon>Actinomycetota</taxon>
        <taxon>Actinomycetes</taxon>
        <taxon>Mycobacteriales</taxon>
        <taxon>Nocardiaceae</taxon>
        <taxon>Nocardia</taxon>
    </lineage>
</organism>
<evidence type="ECO:0000313" key="6">
    <source>
        <dbReference type="EMBL" id="MBB5917258.1"/>
    </source>
</evidence>
<protein>
    <submittedName>
        <fullName evidence="6">GAF domain-containing protein</fullName>
    </submittedName>
</protein>
<dbReference type="GO" id="GO:0003723">
    <property type="term" value="F:RNA binding"/>
    <property type="evidence" value="ECO:0007669"/>
    <property type="project" value="InterPro"/>
</dbReference>
<dbReference type="InterPro" id="IPR036388">
    <property type="entry name" value="WH-like_DNA-bd_sf"/>
</dbReference>
<dbReference type="InterPro" id="IPR005561">
    <property type="entry name" value="ANTAR"/>
</dbReference>
<reference evidence="6 7" key="1">
    <citation type="submission" date="2020-08" db="EMBL/GenBank/DDBJ databases">
        <title>Sequencing the genomes of 1000 actinobacteria strains.</title>
        <authorList>
            <person name="Klenk H.-P."/>
        </authorList>
    </citation>
    <scope>NUCLEOTIDE SEQUENCE [LARGE SCALE GENOMIC DNA]</scope>
    <source>
        <strain evidence="6 7">DSM 43582</strain>
    </source>
</reference>
<keyword evidence="2" id="KW-0418">Kinase</keyword>